<keyword evidence="3" id="KW-1185">Reference proteome</keyword>
<organism evidence="2 3">
    <name type="scientific">Trichoglossum hirsutum</name>
    <dbReference type="NCBI Taxonomy" id="265104"/>
    <lineage>
        <taxon>Eukaryota</taxon>
        <taxon>Fungi</taxon>
        <taxon>Dikarya</taxon>
        <taxon>Ascomycota</taxon>
        <taxon>Pezizomycotina</taxon>
        <taxon>Geoglossomycetes</taxon>
        <taxon>Geoglossales</taxon>
        <taxon>Geoglossaceae</taxon>
        <taxon>Trichoglossum</taxon>
    </lineage>
</organism>
<dbReference type="AlphaFoldDB" id="A0A9P8IDY8"/>
<comment type="caution">
    <text evidence="2">The sequence shown here is derived from an EMBL/GenBank/DDBJ whole genome shotgun (WGS) entry which is preliminary data.</text>
</comment>
<dbReference type="Proteomes" id="UP000750711">
    <property type="component" value="Unassembled WGS sequence"/>
</dbReference>
<sequence>MKLLTPLSRSLASDARIVYRARTIVPISRCLLHTTNPAPATPLPVTAHGPPPKPPIPTTTLREDRIARRQRQAEQAKQRQQEPHGVRDQKDSGGLRKRFWKDVKVHETPGYV</sequence>
<proteinExistence type="predicted"/>
<name>A0A9P8IDY8_9PEZI</name>
<feature type="region of interest" description="Disordered" evidence="1">
    <location>
        <begin position="35"/>
        <end position="112"/>
    </location>
</feature>
<dbReference type="EMBL" id="JAGHQM010001337">
    <property type="protein sequence ID" value="KAH0555833.1"/>
    <property type="molecule type" value="Genomic_DNA"/>
</dbReference>
<evidence type="ECO:0000313" key="3">
    <source>
        <dbReference type="Proteomes" id="UP000750711"/>
    </source>
</evidence>
<protein>
    <submittedName>
        <fullName evidence="2">Uncharacterized protein</fullName>
    </submittedName>
</protein>
<reference evidence="2" key="1">
    <citation type="submission" date="2021-03" db="EMBL/GenBank/DDBJ databases">
        <title>Comparative genomics and phylogenomic investigation of the class Geoglossomycetes provide insights into ecological specialization and systematics.</title>
        <authorList>
            <person name="Melie T."/>
            <person name="Pirro S."/>
            <person name="Miller A.N."/>
            <person name="Quandt A."/>
        </authorList>
    </citation>
    <scope>NUCLEOTIDE SEQUENCE</scope>
    <source>
        <strain evidence="2">CAQ_001_2017</strain>
    </source>
</reference>
<gene>
    <name evidence="2" type="ORF">GP486_006220</name>
</gene>
<feature type="compositionally biased region" description="Basic and acidic residues" evidence="1">
    <location>
        <begin position="61"/>
        <end position="112"/>
    </location>
</feature>
<accession>A0A9P8IDY8</accession>
<evidence type="ECO:0000256" key="1">
    <source>
        <dbReference type="SAM" id="MobiDB-lite"/>
    </source>
</evidence>
<evidence type="ECO:0000313" key="2">
    <source>
        <dbReference type="EMBL" id="KAH0555833.1"/>
    </source>
</evidence>